<organism evidence="2 3">
    <name type="scientific">Oleoguttula mirabilis</name>
    <dbReference type="NCBI Taxonomy" id="1507867"/>
    <lineage>
        <taxon>Eukaryota</taxon>
        <taxon>Fungi</taxon>
        <taxon>Dikarya</taxon>
        <taxon>Ascomycota</taxon>
        <taxon>Pezizomycotina</taxon>
        <taxon>Dothideomycetes</taxon>
        <taxon>Dothideomycetidae</taxon>
        <taxon>Mycosphaerellales</taxon>
        <taxon>Teratosphaeriaceae</taxon>
        <taxon>Oleoguttula</taxon>
    </lineage>
</organism>
<feature type="region of interest" description="Disordered" evidence="1">
    <location>
        <begin position="471"/>
        <end position="542"/>
    </location>
</feature>
<sequence>MESHSGFQWKGTQHHRVTESVESHQPDRFVGGDQPSHYEDPSHGFLNLSSWLPSPLQPSPSNPVAQPSYNIELQQQLTHATSDPRTLLDRTVIDELEDARTMVWTTPTLDDTQATIPAEYEVFLSGHGYHRASMGMLVRNEETGQLNAVLADVACPEDAKRSIKENMDVMKGLKVVDNLHLEPEDSVAAGSNDDEQLLELTNDVGRELYKLCAQGHVFADSRRGQLLKKVDSLLASNIQYAQKLLLLCFASTLWPLRGFEASSNALKTFYGEHKLQMQLDVFHYDSPPVTSAADKQTQDGMTTSTLLASLPGLAAYKQKDFGTGKATAFLTRTQRQVAPLDDDIDTVVANEARWKNEIFQAMVTLPDGATSFHKKQWLISGQMLQKKEVTFEFLEARAEVIFQETVKLHREGCKLFPWEDNGKKLLADRNIKCSRRMASIISVLGHKFIVEECMSTDGLLATVNAPQHMLRTKQGNEDSNKARLQSGKASKSDDAADATENPTQGLKRKRAEMGDTADVDAPIQKQKRRRKKKQSTQDEEVEIDQLDGAAVVAPRPTKGRGRTAKVTKDGLDEDDRLNMPAADGGDPALGGSAEALHDQIDMKGVSFEELEARLAGTLKKTGVEAAHEEEEAHNG</sequence>
<keyword evidence="3" id="KW-1185">Reference proteome</keyword>
<dbReference type="EMBL" id="JAVFHQ010000022">
    <property type="protein sequence ID" value="KAK4544888.1"/>
    <property type="molecule type" value="Genomic_DNA"/>
</dbReference>
<accession>A0AAV9JJ15</accession>
<feature type="region of interest" description="Disordered" evidence="1">
    <location>
        <begin position="554"/>
        <end position="592"/>
    </location>
</feature>
<evidence type="ECO:0000256" key="1">
    <source>
        <dbReference type="SAM" id="MobiDB-lite"/>
    </source>
</evidence>
<feature type="compositionally biased region" description="Basic residues" evidence="1">
    <location>
        <begin position="525"/>
        <end position="534"/>
    </location>
</feature>
<feature type="region of interest" description="Disordered" evidence="1">
    <location>
        <begin position="1"/>
        <end position="44"/>
    </location>
</feature>
<evidence type="ECO:0000313" key="3">
    <source>
        <dbReference type="Proteomes" id="UP001324427"/>
    </source>
</evidence>
<protein>
    <submittedName>
        <fullName evidence="2">Uncharacterized protein</fullName>
    </submittedName>
</protein>
<feature type="compositionally biased region" description="Low complexity" evidence="1">
    <location>
        <begin position="580"/>
        <end position="592"/>
    </location>
</feature>
<gene>
    <name evidence="2" type="ORF">LTR36_003792</name>
</gene>
<comment type="caution">
    <text evidence="2">The sequence shown here is derived from an EMBL/GenBank/DDBJ whole genome shotgun (WGS) entry which is preliminary data.</text>
</comment>
<evidence type="ECO:0000313" key="2">
    <source>
        <dbReference type="EMBL" id="KAK4544888.1"/>
    </source>
</evidence>
<name>A0AAV9JJ15_9PEZI</name>
<feature type="compositionally biased region" description="Basic and acidic residues" evidence="1">
    <location>
        <begin position="16"/>
        <end position="27"/>
    </location>
</feature>
<reference evidence="2 3" key="1">
    <citation type="submission" date="2021-11" db="EMBL/GenBank/DDBJ databases">
        <title>Black yeast isolated from Biological Soil Crust.</title>
        <authorList>
            <person name="Kurbessoian T."/>
        </authorList>
    </citation>
    <scope>NUCLEOTIDE SEQUENCE [LARGE SCALE GENOMIC DNA]</scope>
    <source>
        <strain evidence="2 3">CCFEE 5522</strain>
    </source>
</reference>
<dbReference type="Proteomes" id="UP001324427">
    <property type="component" value="Unassembled WGS sequence"/>
</dbReference>
<proteinExistence type="predicted"/>
<dbReference type="AlphaFoldDB" id="A0AAV9JJ15"/>